<dbReference type="Gene3D" id="2.30.320.10">
    <property type="entry name" value="YwqG-like"/>
    <property type="match status" value="1"/>
</dbReference>
<dbReference type="InterPro" id="IPR035948">
    <property type="entry name" value="YwqG-like_sf"/>
</dbReference>
<name>A0ABQ2UIR0_9PSEU</name>
<dbReference type="SUPFAM" id="SSF103032">
    <property type="entry name" value="Hypothetical protein YwqG"/>
    <property type="match status" value="1"/>
</dbReference>
<dbReference type="Proteomes" id="UP000649573">
    <property type="component" value="Unassembled WGS sequence"/>
</dbReference>
<evidence type="ECO:0008006" key="3">
    <source>
        <dbReference type="Google" id="ProtNLM"/>
    </source>
</evidence>
<proteinExistence type="predicted"/>
<evidence type="ECO:0000313" key="1">
    <source>
        <dbReference type="EMBL" id="GGU39154.1"/>
    </source>
</evidence>
<dbReference type="RefSeq" id="WP_189254681.1">
    <property type="nucleotide sequence ID" value="NZ_BMRE01000012.1"/>
</dbReference>
<gene>
    <name evidence="1" type="ORF">GCM10010178_34430</name>
</gene>
<protein>
    <recommendedName>
        <fullName evidence="3">DUF1963 domain-containing protein</fullName>
    </recommendedName>
</protein>
<organism evidence="1 2">
    <name type="scientific">Lentzea flava</name>
    <dbReference type="NCBI Taxonomy" id="103732"/>
    <lineage>
        <taxon>Bacteria</taxon>
        <taxon>Bacillati</taxon>
        <taxon>Actinomycetota</taxon>
        <taxon>Actinomycetes</taxon>
        <taxon>Pseudonocardiales</taxon>
        <taxon>Pseudonocardiaceae</taxon>
        <taxon>Lentzea</taxon>
    </lineage>
</organism>
<evidence type="ECO:0000313" key="2">
    <source>
        <dbReference type="Proteomes" id="UP000649573"/>
    </source>
</evidence>
<sequence length="222" mass="25145">MGKQDWARPAVLLNPLEGDPTDADSHIGGPMLWPIDEPWPQCESDGEPFVGALQLYRRDFPELPFPDGTDLLQVFLCTLDHEVPDAYGPDVRLVWRDSTTVFELIEEEPEPSEQEEFYVPTVNVLEPIRYTEYPHAYERPEELRDLPKTSEGTKIGGWTAWHASGPLTFACPQCGEVRRQVLSLGTYEPSGDNVEWVFGSEGNLNVFLCPKDVRHPVKVHID</sequence>
<dbReference type="EMBL" id="BMRE01000012">
    <property type="protein sequence ID" value="GGU39154.1"/>
    <property type="molecule type" value="Genomic_DNA"/>
</dbReference>
<accession>A0ABQ2UIR0</accession>
<keyword evidence="2" id="KW-1185">Reference proteome</keyword>
<reference evidence="2" key="1">
    <citation type="journal article" date="2019" name="Int. J. Syst. Evol. Microbiol.">
        <title>The Global Catalogue of Microorganisms (GCM) 10K type strain sequencing project: providing services to taxonomists for standard genome sequencing and annotation.</title>
        <authorList>
            <consortium name="The Broad Institute Genomics Platform"/>
            <consortium name="The Broad Institute Genome Sequencing Center for Infectious Disease"/>
            <person name="Wu L."/>
            <person name="Ma J."/>
        </authorList>
    </citation>
    <scope>NUCLEOTIDE SEQUENCE [LARGE SCALE GENOMIC DNA]</scope>
    <source>
        <strain evidence="2">JCM 3296</strain>
    </source>
</reference>
<comment type="caution">
    <text evidence="1">The sequence shown here is derived from an EMBL/GenBank/DDBJ whole genome shotgun (WGS) entry which is preliminary data.</text>
</comment>